<organism evidence="7">
    <name type="scientific">marine metagenome</name>
    <dbReference type="NCBI Taxonomy" id="408172"/>
    <lineage>
        <taxon>unclassified sequences</taxon>
        <taxon>metagenomes</taxon>
        <taxon>ecological metagenomes</taxon>
    </lineage>
</organism>
<protein>
    <recommendedName>
        <fullName evidence="8">Flippase-like domain-containing protein</fullName>
    </recommendedName>
</protein>
<feature type="transmembrane region" description="Helical" evidence="6">
    <location>
        <begin position="44"/>
        <end position="69"/>
    </location>
</feature>
<accession>A0A382LFK4</accession>
<evidence type="ECO:0000256" key="5">
    <source>
        <dbReference type="ARBA" id="ARBA00023136"/>
    </source>
</evidence>
<evidence type="ECO:0000256" key="3">
    <source>
        <dbReference type="ARBA" id="ARBA00022692"/>
    </source>
</evidence>
<evidence type="ECO:0000256" key="1">
    <source>
        <dbReference type="ARBA" id="ARBA00004651"/>
    </source>
</evidence>
<feature type="transmembrane region" description="Helical" evidence="6">
    <location>
        <begin position="271"/>
        <end position="302"/>
    </location>
</feature>
<feature type="transmembrane region" description="Helical" evidence="6">
    <location>
        <begin position="126"/>
        <end position="144"/>
    </location>
</feature>
<dbReference type="PANTHER" id="PTHR39087:SF2">
    <property type="entry name" value="UPF0104 MEMBRANE PROTEIN MJ1595"/>
    <property type="match status" value="1"/>
</dbReference>
<keyword evidence="2" id="KW-1003">Cell membrane</keyword>
<dbReference type="GO" id="GO:0005886">
    <property type="term" value="C:plasma membrane"/>
    <property type="evidence" value="ECO:0007669"/>
    <property type="project" value="UniProtKB-SubCell"/>
</dbReference>
<dbReference type="PANTHER" id="PTHR39087">
    <property type="entry name" value="UPF0104 MEMBRANE PROTEIN MJ1595"/>
    <property type="match status" value="1"/>
</dbReference>
<feature type="transmembrane region" description="Helical" evidence="6">
    <location>
        <begin position="156"/>
        <end position="173"/>
    </location>
</feature>
<gene>
    <name evidence="7" type="ORF">METZ01_LOCUS287509</name>
</gene>
<name>A0A382LFK4_9ZZZZ</name>
<evidence type="ECO:0008006" key="8">
    <source>
        <dbReference type="Google" id="ProtNLM"/>
    </source>
</evidence>
<keyword evidence="3 6" id="KW-0812">Transmembrane</keyword>
<proteinExistence type="predicted"/>
<dbReference type="Pfam" id="PF03706">
    <property type="entry name" value="LPG_synthase_TM"/>
    <property type="match status" value="1"/>
</dbReference>
<evidence type="ECO:0000256" key="4">
    <source>
        <dbReference type="ARBA" id="ARBA00022989"/>
    </source>
</evidence>
<dbReference type="AlphaFoldDB" id="A0A382LFK4"/>
<evidence type="ECO:0000256" key="2">
    <source>
        <dbReference type="ARBA" id="ARBA00022475"/>
    </source>
</evidence>
<reference evidence="7" key="1">
    <citation type="submission" date="2018-05" db="EMBL/GenBank/DDBJ databases">
        <authorList>
            <person name="Lanie J.A."/>
            <person name="Ng W.-L."/>
            <person name="Kazmierczak K.M."/>
            <person name="Andrzejewski T.M."/>
            <person name="Davidsen T.M."/>
            <person name="Wayne K.J."/>
            <person name="Tettelin H."/>
            <person name="Glass J.I."/>
            <person name="Rusch D."/>
            <person name="Podicherti R."/>
            <person name="Tsui H.-C.T."/>
            <person name="Winkler M.E."/>
        </authorList>
    </citation>
    <scope>NUCLEOTIDE SEQUENCE</scope>
</reference>
<keyword evidence="4 6" id="KW-1133">Transmembrane helix</keyword>
<comment type="subcellular location">
    <subcellularLocation>
        <location evidence="1">Cell membrane</location>
        <topology evidence="1">Multi-pass membrane protein</topology>
    </subcellularLocation>
</comment>
<sequence>MIEKRLNIYLRYFIGLSVIVGLIYHTQSKENILPVLLQFNIKQIFYVLIIICIHLSCLFFMWRIIVLSVGKIDPGYKMLLHSFFGGRTLGFITPGQTGELLKGMFFASGSRLKGTSLSMIFSGYNMLIRTILGSFACIYFILHIPDSLKMNENNTIYFIFFMSMMILIFLLFYKGRVKDVIVKYSPQQVISLLKLLKDQLKSKSSAQFILLLLIALIANLLAAIAFMIVLLGFDIDALTFRGFMAFEVAYFATSLVPITPAGIGVRESSRVYFFALIGYNQAAVLCASFIIFALNIMLPAVIGIGSMKYFWKIEPDHS</sequence>
<dbReference type="InterPro" id="IPR022791">
    <property type="entry name" value="L-PG_synthase/AglD"/>
</dbReference>
<feature type="transmembrane region" description="Helical" evidence="6">
    <location>
        <begin position="208"/>
        <end position="233"/>
    </location>
</feature>
<dbReference type="EMBL" id="UINC01086312">
    <property type="protein sequence ID" value="SVC34655.1"/>
    <property type="molecule type" value="Genomic_DNA"/>
</dbReference>
<evidence type="ECO:0000256" key="6">
    <source>
        <dbReference type="SAM" id="Phobius"/>
    </source>
</evidence>
<keyword evidence="5 6" id="KW-0472">Membrane</keyword>
<feature type="transmembrane region" description="Helical" evidence="6">
    <location>
        <begin position="239"/>
        <end position="259"/>
    </location>
</feature>
<evidence type="ECO:0000313" key="7">
    <source>
        <dbReference type="EMBL" id="SVC34655.1"/>
    </source>
</evidence>
<feature type="transmembrane region" description="Helical" evidence="6">
    <location>
        <begin position="7"/>
        <end position="24"/>
    </location>
</feature>